<evidence type="ECO:0000313" key="2">
    <source>
        <dbReference type="EMBL" id="MBB4745173.1"/>
    </source>
</evidence>
<keyword evidence="1" id="KW-1133">Transmembrane helix</keyword>
<reference evidence="2 3" key="1">
    <citation type="submission" date="2020-08" db="EMBL/GenBank/DDBJ databases">
        <title>Sequencing the genomes of 1000 actinobacteria strains.</title>
        <authorList>
            <person name="Klenk H.-P."/>
        </authorList>
    </citation>
    <scope>NUCLEOTIDE SEQUENCE [LARGE SCALE GENOMIC DNA]</scope>
    <source>
        <strain evidence="2 3">DSM 45809</strain>
    </source>
</reference>
<sequence>MADTSSPARRTSPVLALAGLALLACGVFLLYTLVLEEDHLGPKVELLKDSAALIGVPALAGLTLIAIAVKRSRHR</sequence>
<protein>
    <submittedName>
        <fullName evidence="2">Uncharacterized protein</fullName>
    </submittedName>
</protein>
<dbReference type="EMBL" id="JACHNB010000001">
    <property type="protein sequence ID" value="MBB4745173.1"/>
    <property type="molecule type" value="Genomic_DNA"/>
</dbReference>
<accession>A0A7W7MCJ9</accession>
<dbReference type="RefSeq" id="WP_185045452.1">
    <property type="nucleotide sequence ID" value="NZ_BAABFG010000005.1"/>
</dbReference>
<gene>
    <name evidence="2" type="ORF">BJY16_008632</name>
</gene>
<dbReference type="AlphaFoldDB" id="A0A7W7MCJ9"/>
<feature type="transmembrane region" description="Helical" evidence="1">
    <location>
        <begin position="51"/>
        <end position="69"/>
    </location>
</feature>
<dbReference type="Proteomes" id="UP000546162">
    <property type="component" value="Unassembled WGS sequence"/>
</dbReference>
<keyword evidence="1" id="KW-0812">Transmembrane</keyword>
<keyword evidence="3" id="KW-1185">Reference proteome</keyword>
<feature type="transmembrane region" description="Helical" evidence="1">
    <location>
        <begin position="12"/>
        <end position="31"/>
    </location>
</feature>
<organism evidence="2 3">
    <name type="scientific">Actinoplanes octamycinicus</name>
    <dbReference type="NCBI Taxonomy" id="135948"/>
    <lineage>
        <taxon>Bacteria</taxon>
        <taxon>Bacillati</taxon>
        <taxon>Actinomycetota</taxon>
        <taxon>Actinomycetes</taxon>
        <taxon>Micromonosporales</taxon>
        <taxon>Micromonosporaceae</taxon>
        <taxon>Actinoplanes</taxon>
    </lineage>
</organism>
<evidence type="ECO:0000256" key="1">
    <source>
        <dbReference type="SAM" id="Phobius"/>
    </source>
</evidence>
<name>A0A7W7MCJ9_9ACTN</name>
<comment type="caution">
    <text evidence="2">The sequence shown here is derived from an EMBL/GenBank/DDBJ whole genome shotgun (WGS) entry which is preliminary data.</text>
</comment>
<evidence type="ECO:0000313" key="3">
    <source>
        <dbReference type="Proteomes" id="UP000546162"/>
    </source>
</evidence>
<proteinExistence type="predicted"/>
<keyword evidence="1" id="KW-0472">Membrane</keyword>